<comment type="caution">
    <text evidence="1">The sequence shown here is derived from an EMBL/GenBank/DDBJ whole genome shotgun (WGS) entry which is preliminary data.</text>
</comment>
<evidence type="ECO:0008006" key="3">
    <source>
        <dbReference type="Google" id="ProtNLM"/>
    </source>
</evidence>
<sequence>MENETMVSKGGLSAAYTDKWEQRASIRTRPGKFIDFTIPGAFFPEENQPIFLADMMSGIDNERKSKILTQSLFKYLNDIVNLEIKLINSACNKIIYGDLAVKFDEQIKLNAYTVIIDEYYHVYIARHMINQLREHDADLGALSYPDSDAYVAVTEVMKRLPERCHDIFEIIAVCIFETTLVRELVEFFNSDGVHPSIKYYVNDHMNDESRHYIFFLELLGYIWTRLDENDQAMIGGQIADFVKMYLNVESEKQFNIELLSKITHDCEASRESINKVYRGFEVTPDVPIVKNVLMALKRTGILNSPIVRQGFENIGWII</sequence>
<dbReference type="InterPro" id="IPR012348">
    <property type="entry name" value="RNR-like"/>
</dbReference>
<dbReference type="Pfam" id="PF11583">
    <property type="entry name" value="AurF"/>
    <property type="match status" value="1"/>
</dbReference>
<evidence type="ECO:0000313" key="2">
    <source>
        <dbReference type="Proteomes" id="UP000037482"/>
    </source>
</evidence>
<dbReference type="Proteomes" id="UP000037482">
    <property type="component" value="Unassembled WGS sequence"/>
</dbReference>
<dbReference type="RefSeq" id="WP_201777947.1">
    <property type="nucleotide sequence ID" value="NZ_LFJS01000012.1"/>
</dbReference>
<name>A0A656VKU2_SERMA</name>
<dbReference type="EMBL" id="LFJS01000012">
    <property type="protein sequence ID" value="KMU52904.1"/>
    <property type="molecule type" value="Genomic_DNA"/>
</dbReference>
<proteinExistence type="predicted"/>
<organism evidence="1 2">
    <name type="scientific">Serratia marcescens</name>
    <dbReference type="NCBI Taxonomy" id="615"/>
    <lineage>
        <taxon>Bacteria</taxon>
        <taxon>Pseudomonadati</taxon>
        <taxon>Pseudomonadota</taxon>
        <taxon>Gammaproteobacteria</taxon>
        <taxon>Enterobacterales</taxon>
        <taxon>Yersiniaceae</taxon>
        <taxon>Serratia</taxon>
    </lineage>
</organism>
<dbReference type="InterPro" id="IPR025859">
    <property type="entry name" value="AurF/CmlI"/>
</dbReference>
<dbReference type="AlphaFoldDB" id="A0A656VKU2"/>
<gene>
    <name evidence="1" type="ORF">AB868_03660</name>
</gene>
<protein>
    <recommendedName>
        <fullName evidence="3">Diiron oxygenase</fullName>
    </recommendedName>
</protein>
<dbReference type="Gene3D" id="1.10.620.20">
    <property type="entry name" value="Ribonucleotide Reductase, subunit A"/>
    <property type="match status" value="1"/>
</dbReference>
<dbReference type="GO" id="GO:0016491">
    <property type="term" value="F:oxidoreductase activity"/>
    <property type="evidence" value="ECO:0007669"/>
    <property type="project" value="InterPro"/>
</dbReference>
<evidence type="ECO:0000313" key="1">
    <source>
        <dbReference type="EMBL" id="KMU52904.1"/>
    </source>
</evidence>
<accession>A0A656VKU2</accession>
<reference evidence="1 2" key="1">
    <citation type="submission" date="2015-06" db="EMBL/GenBank/DDBJ databases">
        <title>Draft Genome of Serratia marcescens Strain AH0650_Sm1.</title>
        <authorList>
            <person name="Wan Y."/>
            <person name="Gorrie C."/>
            <person name="Holt K."/>
        </authorList>
    </citation>
    <scope>NUCLEOTIDE SEQUENCE [LARGE SCALE GENOMIC DNA]</scope>
    <source>
        <strain evidence="1 2">AH0650_Sm1</strain>
    </source>
</reference>